<dbReference type="Proteomes" id="UP000054248">
    <property type="component" value="Unassembled WGS sequence"/>
</dbReference>
<keyword evidence="2" id="KW-1185">Reference proteome</keyword>
<evidence type="ECO:0000313" key="2">
    <source>
        <dbReference type="Proteomes" id="UP000054248"/>
    </source>
</evidence>
<name>A0A0C3Q9Z2_9AGAM</name>
<reference evidence="2" key="2">
    <citation type="submission" date="2015-01" db="EMBL/GenBank/DDBJ databases">
        <title>Evolutionary Origins and Diversification of the Mycorrhizal Mutualists.</title>
        <authorList>
            <consortium name="DOE Joint Genome Institute"/>
            <consortium name="Mycorrhizal Genomics Consortium"/>
            <person name="Kohler A."/>
            <person name="Kuo A."/>
            <person name="Nagy L.G."/>
            <person name="Floudas D."/>
            <person name="Copeland A."/>
            <person name="Barry K.W."/>
            <person name="Cichocki N."/>
            <person name="Veneault-Fourrey C."/>
            <person name="LaButti K."/>
            <person name="Lindquist E.A."/>
            <person name="Lipzen A."/>
            <person name="Lundell T."/>
            <person name="Morin E."/>
            <person name="Murat C."/>
            <person name="Riley R."/>
            <person name="Ohm R."/>
            <person name="Sun H."/>
            <person name="Tunlid A."/>
            <person name="Henrissat B."/>
            <person name="Grigoriev I.V."/>
            <person name="Hibbett D.S."/>
            <person name="Martin F."/>
        </authorList>
    </citation>
    <scope>NUCLEOTIDE SEQUENCE [LARGE SCALE GENOMIC DNA]</scope>
    <source>
        <strain evidence="2">MUT 4182</strain>
    </source>
</reference>
<reference evidence="1 2" key="1">
    <citation type="submission" date="2014-04" db="EMBL/GenBank/DDBJ databases">
        <authorList>
            <consortium name="DOE Joint Genome Institute"/>
            <person name="Kuo A."/>
            <person name="Girlanda M."/>
            <person name="Perotto S."/>
            <person name="Kohler A."/>
            <person name="Nagy L.G."/>
            <person name="Floudas D."/>
            <person name="Copeland A."/>
            <person name="Barry K.W."/>
            <person name="Cichocki N."/>
            <person name="Veneault-Fourrey C."/>
            <person name="LaButti K."/>
            <person name="Lindquist E.A."/>
            <person name="Lipzen A."/>
            <person name="Lundell T."/>
            <person name="Morin E."/>
            <person name="Murat C."/>
            <person name="Sun H."/>
            <person name="Tunlid A."/>
            <person name="Henrissat B."/>
            <person name="Grigoriev I.V."/>
            <person name="Hibbett D.S."/>
            <person name="Martin F."/>
            <person name="Nordberg H.P."/>
            <person name="Cantor M.N."/>
            <person name="Hua S.X."/>
        </authorList>
    </citation>
    <scope>NUCLEOTIDE SEQUENCE [LARGE SCALE GENOMIC DNA]</scope>
    <source>
        <strain evidence="1 2">MUT 4182</strain>
    </source>
</reference>
<dbReference type="HOGENOM" id="CLU_399123_0_0_1"/>
<accession>A0A0C3Q9Z2</accession>
<sequence length="690" mass="78512">MRSALTPHRIRSLGRSPTPLWLRSVRKYSDVPGLLPDSSKATSPAKKVREPLRNFFKVAVQDGFQGTFEEFTKRMHVHAYERAVKLGRFQGTYDAWRYEIAPNRKPGSSAYISSLRLNAQTGQLISIAPNGGMLYSEGPMSIKRHVLVNGQAVGQAIVLINCKYKAPTGTLLRMYYDPEKHLLRFQTQDGEPLPAYTDIDLISKAALRGYQPLLVLAHSEGLISALPDGYLPSFDLQTNMKSGYYVRANRVASGLSASYHSTISLPGTLGTTPFYFRLFKPENYEYLRFFPYIHEDQTFRELSPMHSRFGPLKDSTLMPIETQQAAPADSAYNDELRTHISSSTPTSEKAHRIWALGCFPTPPLFHSIRKYSDIPSPSSDSSKATSPTKYVPNVVRRFYEMAVQDGFQGTFEEFTRRQRFHIYERMVKLGRFKGTYDAWRYENATNRTPGSCPYISTLHLNAQTEQYVSFSPHNGAMRTRRGVLVNGEAVGIATVIINRKYKAPFGALLNLYYDPEKHLLRFQTQNGEPLPPYTDIDLISKAALRGYKPLLVLAHSEGLISALPDGYLPSFDLQTNMKSGYYIRANRSRCNRLSAKLNPSSTYITTISLPGALGTTPIEFRLSEPEKFEYLRFFPYIHEDQTFRFWDVERGVDAPLTTNKGPGPWEPQRVKKRFPRLFEHAKRLGYWKDF</sequence>
<organism evidence="1 2">
    <name type="scientific">Tulasnella calospora MUT 4182</name>
    <dbReference type="NCBI Taxonomy" id="1051891"/>
    <lineage>
        <taxon>Eukaryota</taxon>
        <taxon>Fungi</taxon>
        <taxon>Dikarya</taxon>
        <taxon>Basidiomycota</taxon>
        <taxon>Agaricomycotina</taxon>
        <taxon>Agaricomycetes</taxon>
        <taxon>Cantharellales</taxon>
        <taxon>Tulasnellaceae</taxon>
        <taxon>Tulasnella</taxon>
    </lineage>
</organism>
<dbReference type="AlphaFoldDB" id="A0A0C3Q9Z2"/>
<dbReference type="OrthoDB" id="3222414at2759"/>
<proteinExistence type="predicted"/>
<evidence type="ECO:0000313" key="1">
    <source>
        <dbReference type="EMBL" id="KIO21571.1"/>
    </source>
</evidence>
<dbReference type="EMBL" id="KN823134">
    <property type="protein sequence ID" value="KIO21571.1"/>
    <property type="molecule type" value="Genomic_DNA"/>
</dbReference>
<protein>
    <submittedName>
        <fullName evidence="1">Uncharacterized protein</fullName>
    </submittedName>
</protein>
<gene>
    <name evidence="1" type="ORF">M407DRAFT_28842</name>
</gene>